<dbReference type="Proteomes" id="UP000587760">
    <property type="component" value="Unassembled WGS sequence"/>
</dbReference>
<feature type="chain" id="PRO_5032440730" description="Outer membrane protein beta-barrel domain-containing protein" evidence="1">
    <location>
        <begin position="20"/>
        <end position="191"/>
    </location>
</feature>
<organism evidence="2 3">
    <name type="scientific">Spirochaeta isovalerica</name>
    <dbReference type="NCBI Taxonomy" id="150"/>
    <lineage>
        <taxon>Bacteria</taxon>
        <taxon>Pseudomonadati</taxon>
        <taxon>Spirochaetota</taxon>
        <taxon>Spirochaetia</taxon>
        <taxon>Spirochaetales</taxon>
        <taxon>Spirochaetaceae</taxon>
        <taxon>Spirochaeta</taxon>
    </lineage>
</organism>
<keyword evidence="3" id="KW-1185">Reference proteome</keyword>
<evidence type="ECO:0000313" key="2">
    <source>
        <dbReference type="EMBL" id="MBB6479321.1"/>
    </source>
</evidence>
<reference evidence="2 3" key="1">
    <citation type="submission" date="2020-08" db="EMBL/GenBank/DDBJ databases">
        <title>Genomic Encyclopedia of Type Strains, Phase IV (KMG-IV): sequencing the most valuable type-strain genomes for metagenomic binning, comparative biology and taxonomic classification.</title>
        <authorList>
            <person name="Goeker M."/>
        </authorList>
    </citation>
    <scope>NUCLEOTIDE SEQUENCE [LARGE SCALE GENOMIC DNA]</scope>
    <source>
        <strain evidence="2 3">DSM 2461</strain>
    </source>
</reference>
<proteinExistence type="predicted"/>
<dbReference type="EMBL" id="JACHGJ010000001">
    <property type="protein sequence ID" value="MBB6479321.1"/>
    <property type="molecule type" value="Genomic_DNA"/>
</dbReference>
<comment type="caution">
    <text evidence="2">The sequence shown here is derived from an EMBL/GenBank/DDBJ whole genome shotgun (WGS) entry which is preliminary data.</text>
</comment>
<accession>A0A841R7G4</accession>
<gene>
    <name evidence="2" type="ORF">HNR50_000954</name>
</gene>
<evidence type="ECO:0000313" key="3">
    <source>
        <dbReference type="Proteomes" id="UP000587760"/>
    </source>
</evidence>
<protein>
    <recommendedName>
        <fullName evidence="4">Outer membrane protein beta-barrel domain-containing protein</fullName>
    </recommendedName>
</protein>
<sequence>MKNIILIISAVFLSAALHAGETGSFFDNLELSVTADALIYNDSAGYGATLGIMTDLGGKTFMKNFMVGLGARYKGAVKADEDFMLNSIGGYGMIGYGFQLPIGLRIMPAAKVGFLYKISELNKEIYSGVDLTVFPSLQIDYLFKNLRIGIEGGYLMTFTDTFRNDPAIENLSRNLQASLFVSYTFRNRFKK</sequence>
<evidence type="ECO:0008006" key="4">
    <source>
        <dbReference type="Google" id="ProtNLM"/>
    </source>
</evidence>
<evidence type="ECO:0000256" key="1">
    <source>
        <dbReference type="SAM" id="SignalP"/>
    </source>
</evidence>
<name>A0A841R7G4_9SPIO</name>
<dbReference type="AlphaFoldDB" id="A0A841R7G4"/>
<keyword evidence="1" id="KW-0732">Signal</keyword>
<feature type="signal peptide" evidence="1">
    <location>
        <begin position="1"/>
        <end position="19"/>
    </location>
</feature>
<dbReference type="RefSeq" id="WP_184744394.1">
    <property type="nucleotide sequence ID" value="NZ_JACHGJ010000001.1"/>
</dbReference>